<dbReference type="InterPro" id="IPR052059">
    <property type="entry name" value="CR_Ser/Thr_kinase"/>
</dbReference>
<accession>A0AAD3SVP5</accession>
<evidence type="ECO:0000256" key="2">
    <source>
        <dbReference type="ARBA" id="ARBA00022741"/>
    </source>
</evidence>
<dbReference type="AlphaFoldDB" id="A0AAD3SVP5"/>
<organism evidence="5 6">
    <name type="scientific">Nepenthes gracilis</name>
    <name type="common">Slender pitcher plant</name>
    <dbReference type="NCBI Taxonomy" id="150966"/>
    <lineage>
        <taxon>Eukaryota</taxon>
        <taxon>Viridiplantae</taxon>
        <taxon>Streptophyta</taxon>
        <taxon>Embryophyta</taxon>
        <taxon>Tracheophyta</taxon>
        <taxon>Spermatophyta</taxon>
        <taxon>Magnoliopsida</taxon>
        <taxon>eudicotyledons</taxon>
        <taxon>Gunneridae</taxon>
        <taxon>Pentapetalae</taxon>
        <taxon>Caryophyllales</taxon>
        <taxon>Nepenthaceae</taxon>
        <taxon>Nepenthes</taxon>
    </lineage>
</organism>
<dbReference type="GO" id="GO:0016301">
    <property type="term" value="F:kinase activity"/>
    <property type="evidence" value="ECO:0007669"/>
    <property type="project" value="UniProtKB-KW"/>
</dbReference>
<evidence type="ECO:0000256" key="3">
    <source>
        <dbReference type="ARBA" id="ARBA00022777"/>
    </source>
</evidence>
<keyword evidence="1" id="KW-0808">Transferase</keyword>
<keyword evidence="2" id="KW-0547">Nucleotide-binding</keyword>
<dbReference type="PANTHER" id="PTHR47973">
    <property type="entry name" value="CYSTEINE-RICH RECEPTOR-LIKE PROTEIN KINASE 3"/>
    <property type="match status" value="1"/>
</dbReference>
<dbReference type="SUPFAM" id="SSF56112">
    <property type="entry name" value="Protein kinase-like (PK-like)"/>
    <property type="match status" value="1"/>
</dbReference>
<gene>
    <name evidence="5" type="ORF">Nepgr_019657</name>
</gene>
<keyword evidence="6" id="KW-1185">Reference proteome</keyword>
<dbReference type="Proteomes" id="UP001279734">
    <property type="component" value="Unassembled WGS sequence"/>
</dbReference>
<evidence type="ECO:0000256" key="4">
    <source>
        <dbReference type="ARBA" id="ARBA00022840"/>
    </source>
</evidence>
<keyword evidence="4" id="KW-0067">ATP-binding</keyword>
<dbReference type="Gene3D" id="1.10.510.10">
    <property type="entry name" value="Transferase(Phosphotransferase) domain 1"/>
    <property type="match status" value="1"/>
</dbReference>
<dbReference type="GO" id="GO:0005524">
    <property type="term" value="F:ATP binding"/>
    <property type="evidence" value="ECO:0007669"/>
    <property type="project" value="UniProtKB-KW"/>
</dbReference>
<keyword evidence="3" id="KW-0418">Kinase</keyword>
<sequence>MCSVGVLMLELVSGQKNSLFNASFDAQSLLDWAYNLYRKGRSLAVMDPALASTAVAEQVCLCVRLGLLCTQSDPELRPTMNRVVILLSKKSSTLAEPTRPRFPGTRHRRYPRPELLVHLSSSRVEASTNSIIEQLPHLLQEALCRTGKQPMDMKYRWSA</sequence>
<proteinExistence type="predicted"/>
<protein>
    <submittedName>
        <fullName evidence="5">Uncharacterized protein</fullName>
    </submittedName>
</protein>
<evidence type="ECO:0000256" key="1">
    <source>
        <dbReference type="ARBA" id="ARBA00022679"/>
    </source>
</evidence>
<dbReference type="InterPro" id="IPR011009">
    <property type="entry name" value="Kinase-like_dom_sf"/>
</dbReference>
<evidence type="ECO:0000313" key="5">
    <source>
        <dbReference type="EMBL" id="GMH17816.1"/>
    </source>
</evidence>
<comment type="caution">
    <text evidence="5">The sequence shown here is derived from an EMBL/GenBank/DDBJ whole genome shotgun (WGS) entry which is preliminary data.</text>
</comment>
<dbReference type="EMBL" id="BSYO01000018">
    <property type="protein sequence ID" value="GMH17816.1"/>
    <property type="molecule type" value="Genomic_DNA"/>
</dbReference>
<reference evidence="5" key="1">
    <citation type="submission" date="2023-05" db="EMBL/GenBank/DDBJ databases">
        <title>Nepenthes gracilis genome sequencing.</title>
        <authorList>
            <person name="Fukushima K."/>
        </authorList>
    </citation>
    <scope>NUCLEOTIDE SEQUENCE</scope>
    <source>
        <strain evidence="5">SING2019-196</strain>
    </source>
</reference>
<name>A0AAD3SVP5_NEPGR</name>
<evidence type="ECO:0000313" key="6">
    <source>
        <dbReference type="Proteomes" id="UP001279734"/>
    </source>
</evidence>